<gene>
    <name evidence="2" type="ORF">DF3PB_1410005</name>
</gene>
<reference evidence="2" key="1">
    <citation type="submission" date="2018-07" db="EMBL/GenBank/DDBJ databases">
        <authorList>
            <person name="Quirk P.G."/>
            <person name="Krulwich T.A."/>
        </authorList>
    </citation>
    <scope>NUCLEOTIDE SEQUENCE</scope>
</reference>
<dbReference type="Pfam" id="PF13665">
    <property type="entry name" value="Tox-PAAR-like"/>
    <property type="match status" value="1"/>
</dbReference>
<dbReference type="InterPro" id="IPR028917">
    <property type="entry name" value="Tox-GHH2_domain"/>
</dbReference>
<dbReference type="AlphaFoldDB" id="A0A380T948"/>
<evidence type="ECO:0000313" key="2">
    <source>
        <dbReference type="EMBL" id="SUS04719.1"/>
    </source>
</evidence>
<accession>A0A380T948</accession>
<sequence>MANDVFANGMEIACKSGDAKVIAAFPDVCLSPPSPPAGPIPVPYPITSQASDTTDGSKTVKISGKEIMLKNSSSYKKCMGNDPATKTLGMGVVTHCIQGKTYFVMWSFDVKAEGENVDRHFDTTNSNGMSTGNQVGWVNFDSATFDSLKDCENVSEEYRLVPYKTGDTYTCGGTDTPTGHHLVPGRLMGKAKGTGNVYPHGNGKCTHSGAPVICAKGRNQYADTHGDMHAFQDPIEYNTVMDTGVYTRDQATTTGAKAAGVGTNGKALSPRSKAFKCVKAQLDSYYEKCGLGPNDPMKATPTEAGKNLSLN</sequence>
<evidence type="ECO:0000259" key="1">
    <source>
        <dbReference type="Pfam" id="PF15635"/>
    </source>
</evidence>
<name>A0A380T948_9ZZZZ</name>
<organism evidence="2">
    <name type="scientific">metagenome</name>
    <dbReference type="NCBI Taxonomy" id="256318"/>
    <lineage>
        <taxon>unclassified sequences</taxon>
        <taxon>metagenomes</taxon>
    </lineage>
</organism>
<proteinExistence type="predicted"/>
<feature type="domain" description="Tox-GHH2" evidence="1">
    <location>
        <begin position="178"/>
        <end position="261"/>
    </location>
</feature>
<dbReference type="Pfam" id="PF15635">
    <property type="entry name" value="Tox-GHH2"/>
    <property type="match status" value="1"/>
</dbReference>
<protein>
    <recommendedName>
        <fullName evidence="1">Tox-GHH2 domain-containing protein</fullName>
    </recommendedName>
</protein>
<dbReference type="EMBL" id="UIDG01000048">
    <property type="protein sequence ID" value="SUS04719.1"/>
    <property type="molecule type" value="Genomic_DNA"/>
</dbReference>